<evidence type="ECO:0000313" key="16">
    <source>
        <dbReference type="RefSeq" id="XP_025019338.1"/>
    </source>
</evidence>
<evidence type="ECO:0000256" key="10">
    <source>
        <dbReference type="PROSITE-ProRule" id="PRU10141"/>
    </source>
</evidence>
<evidence type="ECO:0000256" key="6">
    <source>
        <dbReference type="ARBA" id="ARBA00022741"/>
    </source>
</evidence>
<evidence type="ECO:0000256" key="5">
    <source>
        <dbReference type="ARBA" id="ARBA00022723"/>
    </source>
</evidence>
<keyword evidence="14" id="KW-1185">Reference proteome</keyword>
<keyword evidence="2" id="KW-0723">Serine/threonine-protein kinase</keyword>
<dbReference type="GO" id="GO:0046872">
    <property type="term" value="F:metal ion binding"/>
    <property type="evidence" value="ECO:0007669"/>
    <property type="project" value="UniProtKB-KW"/>
</dbReference>
<dbReference type="PANTHER" id="PTHR11584:SF369">
    <property type="entry name" value="MITOGEN-ACTIVATED PROTEIN KINASE KINASE KINASE 19-RELATED"/>
    <property type="match status" value="1"/>
</dbReference>
<dbReference type="OrthoDB" id="8693905at2759"/>
<dbReference type="Pfam" id="PF00069">
    <property type="entry name" value="Pkinase"/>
    <property type="match status" value="1"/>
</dbReference>
<feature type="binding site" evidence="10">
    <location>
        <position position="380"/>
    </location>
    <ligand>
        <name>ATP</name>
        <dbReference type="ChEBI" id="CHEBI:30616"/>
    </ligand>
</feature>
<keyword evidence="3" id="KW-0597">Phosphoprotein</keyword>
<reference evidence="15 16" key="1">
    <citation type="submission" date="2025-04" db="UniProtKB">
        <authorList>
            <consortium name="RefSeq"/>
        </authorList>
    </citation>
    <scope>IDENTIFICATION</scope>
    <source>
        <tissue evidence="15 16">Liver</tissue>
    </source>
</reference>
<dbReference type="InterPro" id="IPR034879">
    <property type="entry name" value="PB1_MEKK2/3"/>
</dbReference>
<feature type="domain" description="PB1" evidence="13">
    <location>
        <begin position="43"/>
        <end position="122"/>
    </location>
</feature>
<sequence length="614" mass="68966">MDEQQALNSIMQDLAVLHKASRPALPLQEMGKGKLTSPKKQNDVRVKFEHRGEKRILQFSRPIKLEDLASKAKVAFGQPMNLYYSNNELVIPLAIQDDLDKAVELLDRSVHMKSLKILLVAHGITQNNMDPLSSLEDLDDTVFRVTEKKNRNSVIGYTRDSSSPPPGYIPDDHVARNGSFTSINSEGEFIPERDLMLDPLSLSSPENSGSGSCPSLDSPLDGENYPKSRMPRAQSYPDNHQEFSDYDLPIFEKFVKGGTYPRYHISYQHQEYNDGRKTFPRVRRTQGSCLRSPVNFSPTDYSLSTSSGSSIFTPEYEDGRMRRRGSDIENPTLTVMDISPPSRSPRAPTNWVLGKPLGQGAFGRVYLCYDADTGRELAVKQVEFDPDSPETSKEVNALECEIQLLKNLLHERIVQYYGCLRDHPEGTLSIFMEYMPGGSIKDQLKAYGALTENVTRKYTRQILEGVHYLHSNMIVHRDIKGANILRDSAGNVKLGDFGASKRLQTICLSGTGMKSATGTPYWMSPEVISGEGYGRKADIWSVGCTVVEMLTEKPPWAEFEAMAAIFKIATQPTNPQLPPHVSDHGRDFLKRIFTEAKLRPSADELLRHTFAHYH</sequence>
<evidence type="ECO:0000256" key="2">
    <source>
        <dbReference type="ARBA" id="ARBA00022527"/>
    </source>
</evidence>
<dbReference type="InterPro" id="IPR017441">
    <property type="entry name" value="Protein_kinase_ATP_BS"/>
</dbReference>
<feature type="compositionally biased region" description="Low complexity" evidence="11">
    <location>
        <begin position="198"/>
        <end position="215"/>
    </location>
</feature>
<dbReference type="RefSeq" id="XP_025019338.1">
    <property type="nucleotide sequence ID" value="XM_025163570.1"/>
</dbReference>
<protein>
    <submittedName>
        <fullName evidence="15 16">Mitogen-activated protein kinase kinase kinase 2</fullName>
    </submittedName>
</protein>
<organism evidence="14 15">
    <name type="scientific">Python bivittatus</name>
    <name type="common">Burmese python</name>
    <name type="synonym">Python molurus bivittatus</name>
    <dbReference type="NCBI Taxonomy" id="176946"/>
    <lineage>
        <taxon>Eukaryota</taxon>
        <taxon>Metazoa</taxon>
        <taxon>Chordata</taxon>
        <taxon>Craniata</taxon>
        <taxon>Vertebrata</taxon>
        <taxon>Euteleostomi</taxon>
        <taxon>Lepidosauria</taxon>
        <taxon>Squamata</taxon>
        <taxon>Bifurcata</taxon>
        <taxon>Unidentata</taxon>
        <taxon>Episquamata</taxon>
        <taxon>Toxicofera</taxon>
        <taxon>Serpentes</taxon>
        <taxon>Henophidia</taxon>
        <taxon>Pythonidae</taxon>
        <taxon>Python</taxon>
    </lineage>
</organism>
<proteinExistence type="predicted"/>
<dbReference type="FunFam" id="1.10.510.10:FF:000071">
    <property type="entry name" value="Mitogen-activated protein kinase kinase kinase 3 isoform 2"/>
    <property type="match status" value="1"/>
</dbReference>
<dbReference type="SUPFAM" id="SSF56112">
    <property type="entry name" value="Protein kinase-like (PK-like)"/>
    <property type="match status" value="1"/>
</dbReference>
<dbReference type="OMA" id="GPTNRDR"/>
<evidence type="ECO:0000256" key="7">
    <source>
        <dbReference type="ARBA" id="ARBA00022777"/>
    </source>
</evidence>
<dbReference type="Gene3D" id="1.10.510.10">
    <property type="entry name" value="Transferase(Phosphotransferase) domain 1"/>
    <property type="match status" value="1"/>
</dbReference>
<feature type="domain" description="Protein kinase" evidence="12">
    <location>
        <begin position="351"/>
        <end position="611"/>
    </location>
</feature>
<dbReference type="SMART" id="SM00666">
    <property type="entry name" value="PB1"/>
    <property type="match status" value="1"/>
</dbReference>
<name>A0A9F2NNZ0_PYTBI</name>
<dbReference type="Pfam" id="PF00564">
    <property type="entry name" value="PB1"/>
    <property type="match status" value="1"/>
</dbReference>
<dbReference type="PROSITE" id="PS51745">
    <property type="entry name" value="PB1"/>
    <property type="match status" value="1"/>
</dbReference>
<evidence type="ECO:0000256" key="9">
    <source>
        <dbReference type="ARBA" id="ARBA00022842"/>
    </source>
</evidence>
<dbReference type="PROSITE" id="PS50011">
    <property type="entry name" value="PROTEIN_KINASE_DOM"/>
    <property type="match status" value="1"/>
</dbReference>
<comment type="cofactor">
    <cofactor evidence="1">
        <name>Mg(2+)</name>
        <dbReference type="ChEBI" id="CHEBI:18420"/>
    </cofactor>
</comment>
<dbReference type="GO" id="GO:0005524">
    <property type="term" value="F:ATP binding"/>
    <property type="evidence" value="ECO:0007669"/>
    <property type="project" value="UniProtKB-UniRule"/>
</dbReference>
<dbReference type="InterPro" id="IPR011009">
    <property type="entry name" value="Kinase-like_dom_sf"/>
</dbReference>
<dbReference type="GeneID" id="103049938"/>
<evidence type="ECO:0000256" key="8">
    <source>
        <dbReference type="ARBA" id="ARBA00022840"/>
    </source>
</evidence>
<dbReference type="CTD" id="10746"/>
<dbReference type="GO" id="GO:0004674">
    <property type="term" value="F:protein serine/threonine kinase activity"/>
    <property type="evidence" value="ECO:0007669"/>
    <property type="project" value="UniProtKB-KW"/>
</dbReference>
<evidence type="ECO:0000256" key="4">
    <source>
        <dbReference type="ARBA" id="ARBA00022679"/>
    </source>
</evidence>
<dbReference type="InterPro" id="IPR053793">
    <property type="entry name" value="PB1-like"/>
</dbReference>
<dbReference type="InterPro" id="IPR000719">
    <property type="entry name" value="Prot_kinase_dom"/>
</dbReference>
<dbReference type="Proteomes" id="UP000695026">
    <property type="component" value="Unplaced"/>
</dbReference>
<dbReference type="RefSeq" id="XP_007420218.1">
    <property type="nucleotide sequence ID" value="XM_007420156.3"/>
</dbReference>
<keyword evidence="6 10" id="KW-0547">Nucleotide-binding</keyword>
<dbReference type="SUPFAM" id="SSF54277">
    <property type="entry name" value="CAD &amp; PB1 domains"/>
    <property type="match status" value="1"/>
</dbReference>
<accession>A0A9F2NNZ0</accession>
<evidence type="ECO:0000256" key="11">
    <source>
        <dbReference type="SAM" id="MobiDB-lite"/>
    </source>
</evidence>
<dbReference type="InterPro" id="IPR000270">
    <property type="entry name" value="PB1_dom"/>
</dbReference>
<keyword evidence="4" id="KW-0808">Transferase</keyword>
<keyword evidence="8 10" id="KW-0067">ATP-binding</keyword>
<evidence type="ECO:0000259" key="13">
    <source>
        <dbReference type="PROSITE" id="PS51745"/>
    </source>
</evidence>
<evidence type="ECO:0000313" key="15">
    <source>
        <dbReference type="RefSeq" id="XP_007420218.1"/>
    </source>
</evidence>
<dbReference type="SMART" id="SM00220">
    <property type="entry name" value="S_TKc"/>
    <property type="match status" value="1"/>
</dbReference>
<evidence type="ECO:0000313" key="14">
    <source>
        <dbReference type="Proteomes" id="UP000695026"/>
    </source>
</evidence>
<dbReference type="AlphaFoldDB" id="A0A9F2NNZ0"/>
<feature type="region of interest" description="Disordered" evidence="11">
    <location>
        <begin position="198"/>
        <end position="240"/>
    </location>
</feature>
<dbReference type="CDD" id="cd06405">
    <property type="entry name" value="PB1_Mekk2_3"/>
    <property type="match status" value="1"/>
</dbReference>
<evidence type="ECO:0000256" key="1">
    <source>
        <dbReference type="ARBA" id="ARBA00001946"/>
    </source>
</evidence>
<dbReference type="KEGG" id="pbi:103049938"/>
<dbReference type="FunFam" id="3.10.20.90:FF:000026">
    <property type="entry name" value="Mitogen-activated protein kinase kinase kinase 3 isoform 2"/>
    <property type="match status" value="1"/>
</dbReference>
<dbReference type="PANTHER" id="PTHR11584">
    <property type="entry name" value="SERINE/THREONINE PROTEIN KINASE"/>
    <property type="match status" value="1"/>
</dbReference>
<keyword evidence="7 15" id="KW-0418">Kinase</keyword>
<dbReference type="CDD" id="cd06652">
    <property type="entry name" value="STKc_MEKK2"/>
    <property type="match status" value="1"/>
</dbReference>
<keyword evidence="5" id="KW-0479">Metal-binding</keyword>
<dbReference type="PROSITE" id="PS00107">
    <property type="entry name" value="PROTEIN_KINASE_ATP"/>
    <property type="match status" value="1"/>
</dbReference>
<gene>
    <name evidence="15 16" type="primary">MAP3K2</name>
</gene>
<dbReference type="Gene3D" id="3.10.20.90">
    <property type="entry name" value="Phosphatidylinositol 3-kinase Catalytic Subunit, Chain A, domain 1"/>
    <property type="match status" value="1"/>
</dbReference>
<evidence type="ECO:0000256" key="3">
    <source>
        <dbReference type="ARBA" id="ARBA00022553"/>
    </source>
</evidence>
<keyword evidence="9" id="KW-0460">Magnesium</keyword>
<dbReference type="GO" id="GO:0035556">
    <property type="term" value="P:intracellular signal transduction"/>
    <property type="evidence" value="ECO:0007669"/>
    <property type="project" value="UniProtKB-ARBA"/>
</dbReference>
<evidence type="ECO:0000259" key="12">
    <source>
        <dbReference type="PROSITE" id="PS50011"/>
    </source>
</evidence>